<feature type="domain" description="Glycosyl hydrolase family 13 catalytic" evidence="6">
    <location>
        <begin position="14"/>
        <end position="420"/>
    </location>
</feature>
<comment type="subcellular location">
    <subcellularLocation>
        <location evidence="1">Cytoplasm</location>
    </subcellularLocation>
</comment>
<dbReference type="Pfam" id="PF00128">
    <property type="entry name" value="Alpha-amylase"/>
    <property type="match status" value="1"/>
</dbReference>
<dbReference type="InterPro" id="IPR017853">
    <property type="entry name" value="GH"/>
</dbReference>
<sequence length="555" mass="65613">MQKKSWYKESVVYQIYPRSFMDSNGDGIGDIRGIIKKLDYLKNLGVDIIWISPIYESPNEDNGYDISDYQNILSEFGTMEDFDKLLETAHDKGMKIIMDLVVNHTSDEHQWFVESRKSKDNSYRDYYIWKDGKNGKEPNNWGSWFGGSAWQYDENTEMYYLHIFSSKQPDLNWDNNKVRNEVYKMMKWWLDKGIDGFRMDVINLISKDHKFPDGKSNGGLYGDLGPYCLNGEHVHEYLKEMNENVLSKYDIMTVGETADVTIEEAKKYSACDRNELDMVFQFEHMALDSGDYGKWSNNRFNLIDLKKVLTKWQKELEEKCWNTLFWSNHDQPRAVSRFGNDKDHREISAKMLGTCLYMMRGTPFIFQGEELGMTNAYFDTLDEYRDLETFNAYEDLTKKHGIDKELMMDYLKHISRDNARTPMQWDDSTNAGFTTGTPWISVNKNYPDINANNQVDDHGSVYNYYRKLFKLRHEHEIIVYGDYKLLEPDNNELYVYTRSLNKNKLLVICNFTQKSLTYEVPEEFRKVNKRILISNYHDDLGEEIRPYEAKVYMVD</sequence>
<name>A0A9W6DFH4_9FIRM</name>
<dbReference type="FunFam" id="3.20.20.80:FF:000014">
    <property type="entry name" value="Alpha,alpha-phosphotrehalase"/>
    <property type="match status" value="1"/>
</dbReference>
<dbReference type="EMBL" id="BRLB01000004">
    <property type="protein sequence ID" value="GKX29448.1"/>
    <property type="molecule type" value="Genomic_DNA"/>
</dbReference>
<evidence type="ECO:0000313" key="8">
    <source>
        <dbReference type="Proteomes" id="UP001144256"/>
    </source>
</evidence>
<dbReference type="RefSeq" id="WP_330680712.1">
    <property type="nucleotide sequence ID" value="NZ_BRLB01000004.1"/>
</dbReference>
<accession>A0A9W6DFH4</accession>
<dbReference type="GO" id="GO:0005737">
    <property type="term" value="C:cytoplasm"/>
    <property type="evidence" value="ECO:0007669"/>
    <property type="project" value="UniProtKB-SubCell"/>
</dbReference>
<evidence type="ECO:0000256" key="3">
    <source>
        <dbReference type="ARBA" id="ARBA00022490"/>
    </source>
</evidence>
<dbReference type="NCBIfam" id="NF008183">
    <property type="entry name" value="PRK10933.1"/>
    <property type="match status" value="1"/>
</dbReference>
<dbReference type="Gene3D" id="3.90.400.10">
    <property type="entry name" value="Oligo-1,6-glucosidase, Domain 2"/>
    <property type="match status" value="1"/>
</dbReference>
<dbReference type="FunFam" id="3.90.400.10:FF:000002">
    <property type="entry name" value="Sucrose isomerase"/>
    <property type="match status" value="1"/>
</dbReference>
<dbReference type="FunFam" id="3.20.20.80:FF:000064">
    <property type="entry name" value="Oligo-1,6-glucosidase"/>
    <property type="match status" value="1"/>
</dbReference>
<dbReference type="Gene3D" id="2.60.40.1180">
    <property type="entry name" value="Golgi alpha-mannosidase II"/>
    <property type="match status" value="1"/>
</dbReference>
<evidence type="ECO:0000256" key="4">
    <source>
        <dbReference type="ARBA" id="ARBA00022801"/>
    </source>
</evidence>
<evidence type="ECO:0000256" key="1">
    <source>
        <dbReference type="ARBA" id="ARBA00004496"/>
    </source>
</evidence>
<dbReference type="FunFam" id="2.60.40.1180:FF:000007">
    <property type="entry name" value="Sucrose isomerase"/>
    <property type="match status" value="1"/>
</dbReference>
<dbReference type="SUPFAM" id="SSF51011">
    <property type="entry name" value="Glycosyl hydrolase domain"/>
    <property type="match status" value="1"/>
</dbReference>
<comment type="caution">
    <text evidence="7">The sequence shown here is derived from an EMBL/GenBank/DDBJ whole genome shotgun (WGS) entry which is preliminary data.</text>
</comment>
<evidence type="ECO:0000259" key="6">
    <source>
        <dbReference type="SMART" id="SM00642"/>
    </source>
</evidence>
<keyword evidence="4" id="KW-0378">Hydrolase</keyword>
<keyword evidence="5" id="KW-0326">Glycosidase</keyword>
<organism evidence="7 8">
    <name type="scientific">Vallitalea longa</name>
    <dbReference type="NCBI Taxonomy" id="2936439"/>
    <lineage>
        <taxon>Bacteria</taxon>
        <taxon>Bacillati</taxon>
        <taxon>Bacillota</taxon>
        <taxon>Clostridia</taxon>
        <taxon>Lachnospirales</taxon>
        <taxon>Vallitaleaceae</taxon>
        <taxon>Vallitalea</taxon>
    </lineage>
</organism>
<dbReference type="InterPro" id="IPR006047">
    <property type="entry name" value="GH13_cat_dom"/>
</dbReference>
<dbReference type="Proteomes" id="UP001144256">
    <property type="component" value="Unassembled WGS sequence"/>
</dbReference>
<gene>
    <name evidence="7" type="ORF">SH1V18_19280</name>
</gene>
<dbReference type="CDD" id="cd11333">
    <property type="entry name" value="AmyAc_SI_OligoGlu_DGase"/>
    <property type="match status" value="1"/>
</dbReference>
<proteinExistence type="inferred from homology"/>
<comment type="similarity">
    <text evidence="2">Belongs to the glycosyl hydrolase 13 family.</text>
</comment>
<dbReference type="PANTHER" id="PTHR10357">
    <property type="entry name" value="ALPHA-AMYLASE FAMILY MEMBER"/>
    <property type="match status" value="1"/>
</dbReference>
<dbReference type="SUPFAM" id="SSF51445">
    <property type="entry name" value="(Trans)glycosidases"/>
    <property type="match status" value="1"/>
</dbReference>
<dbReference type="PANTHER" id="PTHR10357:SF184">
    <property type="entry name" value="OLIGO-1,6-GLUCOSIDASE 1"/>
    <property type="match status" value="1"/>
</dbReference>
<keyword evidence="8" id="KW-1185">Reference proteome</keyword>
<dbReference type="AlphaFoldDB" id="A0A9W6DFH4"/>
<evidence type="ECO:0000256" key="2">
    <source>
        <dbReference type="ARBA" id="ARBA00008061"/>
    </source>
</evidence>
<dbReference type="GO" id="GO:0004556">
    <property type="term" value="F:alpha-amylase activity"/>
    <property type="evidence" value="ECO:0007669"/>
    <property type="project" value="TreeGrafter"/>
</dbReference>
<evidence type="ECO:0000313" key="7">
    <source>
        <dbReference type="EMBL" id="GKX29448.1"/>
    </source>
</evidence>
<dbReference type="GO" id="GO:0009313">
    <property type="term" value="P:oligosaccharide catabolic process"/>
    <property type="evidence" value="ECO:0007669"/>
    <property type="project" value="TreeGrafter"/>
</dbReference>
<keyword evidence="3" id="KW-0963">Cytoplasm</keyword>
<evidence type="ECO:0000256" key="5">
    <source>
        <dbReference type="ARBA" id="ARBA00023295"/>
    </source>
</evidence>
<dbReference type="InterPro" id="IPR045857">
    <property type="entry name" value="O16G_dom_2"/>
</dbReference>
<protein>
    <submittedName>
        <fullName evidence="7">Oligo-1,6-glucosidase</fullName>
    </submittedName>
</protein>
<dbReference type="SMART" id="SM00642">
    <property type="entry name" value="Aamy"/>
    <property type="match status" value="1"/>
</dbReference>
<reference evidence="7" key="1">
    <citation type="submission" date="2022-06" db="EMBL/GenBank/DDBJ databases">
        <title>Vallitalea longa sp. nov., an anaerobic bacterium isolated from marine sediment.</title>
        <authorList>
            <person name="Hirano S."/>
            <person name="Terahara T."/>
            <person name="Mori K."/>
            <person name="Hamada M."/>
            <person name="Matsumoto R."/>
            <person name="Kobayashi T."/>
        </authorList>
    </citation>
    <scope>NUCLEOTIDE SEQUENCE</scope>
    <source>
        <strain evidence="7">SH18-1</strain>
    </source>
</reference>
<dbReference type="Gene3D" id="3.20.20.80">
    <property type="entry name" value="Glycosidases"/>
    <property type="match status" value="1"/>
</dbReference>
<dbReference type="InterPro" id="IPR013780">
    <property type="entry name" value="Glyco_hydro_b"/>
</dbReference>